<dbReference type="RefSeq" id="XP_045958864.1">
    <property type="nucleotide sequence ID" value="XM_046102824.1"/>
</dbReference>
<dbReference type="GeneID" id="70131716"/>
<gene>
    <name evidence="2" type="ORF">BKA67DRAFT_565677</name>
</gene>
<comment type="caution">
    <text evidence="2">The sequence shown here is derived from an EMBL/GenBank/DDBJ whole genome shotgun (WGS) entry which is preliminary data.</text>
</comment>
<accession>A0A9P8UM27</accession>
<evidence type="ECO:0000313" key="2">
    <source>
        <dbReference type="EMBL" id="KAH6654594.1"/>
    </source>
</evidence>
<dbReference type="EMBL" id="JAGPXC010000004">
    <property type="protein sequence ID" value="KAH6654594.1"/>
    <property type="molecule type" value="Genomic_DNA"/>
</dbReference>
<protein>
    <recommendedName>
        <fullName evidence="1">DUF6546 domain-containing protein</fullName>
    </recommendedName>
</protein>
<sequence length="90" mass="10050">MKKHAPSSIIGRRQATLTRLGTWDHELNHDVVESWQRVASGSCHLRVKNKRAHGVINSHDAVHALRLPGGVINPASLWQTRQEGGMQRMA</sequence>
<dbReference type="AlphaFoldDB" id="A0A9P8UM27"/>
<feature type="domain" description="DUF6546" evidence="1">
    <location>
        <begin position="13"/>
        <end position="72"/>
    </location>
</feature>
<keyword evidence="3" id="KW-1185">Reference proteome</keyword>
<dbReference type="OrthoDB" id="3728558at2759"/>
<evidence type="ECO:0000259" key="1">
    <source>
        <dbReference type="Pfam" id="PF20183"/>
    </source>
</evidence>
<proteinExistence type="predicted"/>
<dbReference type="Proteomes" id="UP000758603">
    <property type="component" value="Unassembled WGS sequence"/>
</dbReference>
<organism evidence="2 3">
    <name type="scientific">Truncatella angustata</name>
    <dbReference type="NCBI Taxonomy" id="152316"/>
    <lineage>
        <taxon>Eukaryota</taxon>
        <taxon>Fungi</taxon>
        <taxon>Dikarya</taxon>
        <taxon>Ascomycota</taxon>
        <taxon>Pezizomycotina</taxon>
        <taxon>Sordariomycetes</taxon>
        <taxon>Xylariomycetidae</taxon>
        <taxon>Amphisphaeriales</taxon>
        <taxon>Sporocadaceae</taxon>
        <taxon>Truncatella</taxon>
    </lineage>
</organism>
<dbReference type="InterPro" id="IPR046676">
    <property type="entry name" value="DUF6546"/>
</dbReference>
<reference evidence="2" key="1">
    <citation type="journal article" date="2021" name="Nat. Commun.">
        <title>Genetic determinants of endophytism in the Arabidopsis root mycobiome.</title>
        <authorList>
            <person name="Mesny F."/>
            <person name="Miyauchi S."/>
            <person name="Thiergart T."/>
            <person name="Pickel B."/>
            <person name="Atanasova L."/>
            <person name="Karlsson M."/>
            <person name="Huettel B."/>
            <person name="Barry K.W."/>
            <person name="Haridas S."/>
            <person name="Chen C."/>
            <person name="Bauer D."/>
            <person name="Andreopoulos W."/>
            <person name="Pangilinan J."/>
            <person name="LaButti K."/>
            <person name="Riley R."/>
            <person name="Lipzen A."/>
            <person name="Clum A."/>
            <person name="Drula E."/>
            <person name="Henrissat B."/>
            <person name="Kohler A."/>
            <person name="Grigoriev I.V."/>
            <person name="Martin F.M."/>
            <person name="Hacquard S."/>
        </authorList>
    </citation>
    <scope>NUCLEOTIDE SEQUENCE</scope>
    <source>
        <strain evidence="2">MPI-SDFR-AT-0073</strain>
    </source>
</reference>
<name>A0A9P8UM27_9PEZI</name>
<dbReference type="Pfam" id="PF20183">
    <property type="entry name" value="DUF6546"/>
    <property type="match status" value="1"/>
</dbReference>
<evidence type="ECO:0000313" key="3">
    <source>
        <dbReference type="Proteomes" id="UP000758603"/>
    </source>
</evidence>